<dbReference type="PATRIC" id="fig|743722.3.peg.4799"/>
<evidence type="ECO:0000313" key="2">
    <source>
        <dbReference type="EMBL" id="ADZ81026.1"/>
    </source>
</evidence>
<keyword evidence="1" id="KW-1133">Transmembrane helix</keyword>
<evidence type="ECO:0000256" key="1">
    <source>
        <dbReference type="SAM" id="Phobius"/>
    </source>
</evidence>
<evidence type="ECO:0008006" key="3">
    <source>
        <dbReference type="Google" id="ProtNLM"/>
    </source>
</evidence>
<name>F4C4N2_SPHS2</name>
<dbReference type="EMBL" id="CP002584">
    <property type="protein sequence ID" value="ADZ81026.1"/>
    <property type="molecule type" value="Genomic_DNA"/>
</dbReference>
<organism evidence="2">
    <name type="scientific">Sphingobacterium sp. (strain 21)</name>
    <dbReference type="NCBI Taxonomy" id="743722"/>
    <lineage>
        <taxon>Bacteria</taxon>
        <taxon>Pseudomonadati</taxon>
        <taxon>Bacteroidota</taxon>
        <taxon>Sphingobacteriia</taxon>
        <taxon>Sphingobacteriales</taxon>
        <taxon>Sphingobacteriaceae</taxon>
        <taxon>Sphingobacterium</taxon>
    </lineage>
</organism>
<sequence length="110" mass="12782">MYSTVFILLLIAFYLLYNLSHRVPSKNKPARAIYFRERIILTRTLSLILILVTSVLLINRLGIGAGIFCVMLLLMVCASFVVVLSPLRYIRWHHLLAIYFFSIVLETFIF</sequence>
<dbReference type="AlphaFoldDB" id="F4C4N2"/>
<keyword evidence="1" id="KW-0812">Transmembrane</keyword>
<dbReference type="HOGENOM" id="CLU_159948_1_0_10"/>
<dbReference type="STRING" id="743722.Sph21_4509"/>
<keyword evidence="1" id="KW-0472">Membrane</keyword>
<gene>
    <name evidence="2" type="ordered locus">Sph21_4509</name>
</gene>
<protein>
    <recommendedName>
        <fullName evidence="3">DUF3325 domain-containing protein</fullName>
    </recommendedName>
</protein>
<dbReference type="KEGG" id="shg:Sph21_4509"/>
<feature type="transmembrane region" description="Helical" evidence="1">
    <location>
        <begin position="65"/>
        <end position="84"/>
    </location>
</feature>
<proteinExistence type="predicted"/>
<feature type="transmembrane region" description="Helical" evidence="1">
    <location>
        <begin position="90"/>
        <end position="109"/>
    </location>
</feature>
<accession>F4C4N2</accession>
<feature type="transmembrane region" description="Helical" evidence="1">
    <location>
        <begin position="38"/>
        <end position="58"/>
    </location>
</feature>
<reference evidence="2" key="1">
    <citation type="submission" date="2011-03" db="EMBL/GenBank/DDBJ databases">
        <title>Complete sequence of Sphingobacterium sp. 21.</title>
        <authorList>
            <consortium name="US DOE Joint Genome Institute"/>
            <person name="Lucas S."/>
            <person name="Copeland A."/>
            <person name="Lapidus A."/>
            <person name="Cheng J.-F."/>
            <person name="Goodwin L."/>
            <person name="Pitluck S."/>
            <person name="Davenport K."/>
            <person name="Detter J.C."/>
            <person name="Han C."/>
            <person name="Tapia R."/>
            <person name="Land M."/>
            <person name="Hauser L."/>
            <person name="Kyrpides N."/>
            <person name="Ivanova N."/>
            <person name="Ovchinnikova G."/>
            <person name="Pagani I."/>
            <person name="Siebers A.K."/>
            <person name="Allgaier M."/>
            <person name="Thelen M.P."/>
            <person name="Hugenholtz P."/>
            <person name="Woyke T."/>
        </authorList>
    </citation>
    <scope>NUCLEOTIDE SEQUENCE</scope>
    <source>
        <strain evidence="2">21</strain>
    </source>
</reference>